<dbReference type="EMBL" id="CAJJDO010000210">
    <property type="protein sequence ID" value="CAD8214384.1"/>
    <property type="molecule type" value="Genomic_DNA"/>
</dbReference>
<keyword evidence="1" id="KW-1133">Transmembrane helix</keyword>
<keyword evidence="1" id="KW-0472">Membrane</keyword>
<proteinExistence type="predicted"/>
<evidence type="ECO:0008006" key="4">
    <source>
        <dbReference type="Google" id="ProtNLM"/>
    </source>
</evidence>
<sequence>MDFAKSLKKTNSRLLSYEILHFCLTIEKLAIAIGKFREKKDIISQFQINQTIYFSKRNLGILCVHCYLFFMTIQSIIPEKLIKCIQFFILLVSDFVSLYFTNQVYSPHV</sequence>
<dbReference type="AlphaFoldDB" id="A0A8S1YRI2"/>
<accession>A0A8S1YRI2</accession>
<feature type="transmembrane region" description="Helical" evidence="1">
    <location>
        <begin position="59"/>
        <end position="77"/>
    </location>
</feature>
<evidence type="ECO:0000313" key="2">
    <source>
        <dbReference type="EMBL" id="CAD8214384.1"/>
    </source>
</evidence>
<dbReference type="Proteomes" id="UP000689195">
    <property type="component" value="Unassembled WGS sequence"/>
</dbReference>
<evidence type="ECO:0000256" key="1">
    <source>
        <dbReference type="SAM" id="Phobius"/>
    </source>
</evidence>
<protein>
    <recommendedName>
        <fullName evidence="4">Transmembrane protein</fullName>
    </recommendedName>
</protein>
<gene>
    <name evidence="2" type="ORF">PPENT_87.1.T2100006</name>
</gene>
<comment type="caution">
    <text evidence="2">The sequence shown here is derived from an EMBL/GenBank/DDBJ whole genome shotgun (WGS) entry which is preliminary data.</text>
</comment>
<evidence type="ECO:0000313" key="3">
    <source>
        <dbReference type="Proteomes" id="UP000689195"/>
    </source>
</evidence>
<name>A0A8S1YRI2_9CILI</name>
<keyword evidence="3" id="KW-1185">Reference proteome</keyword>
<reference evidence="2" key="1">
    <citation type="submission" date="2021-01" db="EMBL/GenBank/DDBJ databases">
        <authorList>
            <consortium name="Genoscope - CEA"/>
            <person name="William W."/>
        </authorList>
    </citation>
    <scope>NUCLEOTIDE SEQUENCE</scope>
</reference>
<keyword evidence="1" id="KW-0812">Transmembrane</keyword>
<organism evidence="2 3">
    <name type="scientific">Paramecium pentaurelia</name>
    <dbReference type="NCBI Taxonomy" id="43138"/>
    <lineage>
        <taxon>Eukaryota</taxon>
        <taxon>Sar</taxon>
        <taxon>Alveolata</taxon>
        <taxon>Ciliophora</taxon>
        <taxon>Intramacronucleata</taxon>
        <taxon>Oligohymenophorea</taxon>
        <taxon>Peniculida</taxon>
        <taxon>Parameciidae</taxon>
        <taxon>Paramecium</taxon>
    </lineage>
</organism>